<dbReference type="PANTHER" id="PTHR19368">
    <property type="entry name" value="XLR/SCP3/FAM9"/>
    <property type="match status" value="1"/>
</dbReference>
<dbReference type="Pfam" id="PF04803">
    <property type="entry name" value="Cor1"/>
    <property type="match status" value="1"/>
</dbReference>
<evidence type="ECO:0000256" key="2">
    <source>
        <dbReference type="SAM" id="MobiDB-lite"/>
    </source>
</evidence>
<dbReference type="RefSeq" id="XP_040596934.1">
    <property type="nucleotide sequence ID" value="XM_040741000.1"/>
</dbReference>
<evidence type="ECO:0000313" key="7">
    <source>
        <dbReference type="RefSeq" id="XP_040596933.1"/>
    </source>
</evidence>
<gene>
    <name evidence="5 6 7 8" type="primary">LOC121138240</name>
</gene>
<sequence>MASKIKSKPPKQSEMTPDLPSDDLQLLSENNPPENNPGNRPALETSGENSSSHKTGGPKPGPSKKSLHGRRKRYMHSVSKTIYNIEQKINHFLKLQHEQRQEIYQEHSHQFLNLVVMWNIDADEVKKHGENLFNILDQQQELFHQFQVIHKQKIEEFKELCNRHLKNLQAIKSCRRKAIIEESRKQMDLLERKLTKETVKLQEEKAGVRSSLLSLLFS</sequence>
<evidence type="ECO:0000259" key="3">
    <source>
        <dbReference type="Pfam" id="PF04803"/>
    </source>
</evidence>
<feature type="domain" description="XLR/SYCP3/FAM9" evidence="3">
    <location>
        <begin position="65"/>
        <end position="193"/>
    </location>
</feature>
<reference evidence="5 6" key="1">
    <citation type="submission" date="2025-05" db="UniProtKB">
        <authorList>
            <consortium name="RefSeq"/>
        </authorList>
    </citation>
    <scope>IDENTIFICATION</scope>
    <source>
        <tissue evidence="5 6">Liver</tissue>
    </source>
</reference>
<dbReference type="RefSeq" id="XP_040596931.1">
    <property type="nucleotide sequence ID" value="XM_040740997.1"/>
</dbReference>
<organism evidence="4 8">
    <name type="scientific">Mesocricetus auratus</name>
    <name type="common">Golden hamster</name>
    <dbReference type="NCBI Taxonomy" id="10036"/>
    <lineage>
        <taxon>Eukaryota</taxon>
        <taxon>Metazoa</taxon>
        <taxon>Chordata</taxon>
        <taxon>Craniata</taxon>
        <taxon>Vertebrata</taxon>
        <taxon>Euteleostomi</taxon>
        <taxon>Mammalia</taxon>
        <taxon>Eutheria</taxon>
        <taxon>Euarchontoglires</taxon>
        <taxon>Glires</taxon>
        <taxon>Rodentia</taxon>
        <taxon>Myomorpha</taxon>
        <taxon>Muroidea</taxon>
        <taxon>Cricetidae</taxon>
        <taxon>Cricetinae</taxon>
        <taxon>Mesocricetus</taxon>
    </lineage>
</organism>
<proteinExistence type="inferred from homology"/>
<evidence type="ECO:0000313" key="4">
    <source>
        <dbReference type="Proteomes" id="UP000886700"/>
    </source>
</evidence>
<feature type="region of interest" description="Disordered" evidence="2">
    <location>
        <begin position="1"/>
        <end position="73"/>
    </location>
</feature>
<dbReference type="Proteomes" id="UP000886700">
    <property type="component" value="Unplaced"/>
</dbReference>
<dbReference type="RefSeq" id="XP_040596933.1">
    <property type="nucleotide sequence ID" value="XM_040740999.1"/>
</dbReference>
<accession>A0ABM2X202</accession>
<evidence type="ECO:0000256" key="1">
    <source>
        <dbReference type="ARBA" id="ARBA00010283"/>
    </source>
</evidence>
<dbReference type="PANTHER" id="PTHR19368:SF7">
    <property type="entry name" value="X-LINKED LYMPHOCYTE REGULATED GENE 4-RELATED"/>
    <property type="match status" value="1"/>
</dbReference>
<comment type="similarity">
    <text evidence="1">Belongs to the XLR/SYCP3 family.</text>
</comment>
<evidence type="ECO:0000313" key="8">
    <source>
        <dbReference type="RefSeq" id="XP_040596934.1"/>
    </source>
</evidence>
<dbReference type="InterPro" id="IPR006888">
    <property type="entry name" value="XLR/SYCP3/FAM9_dom"/>
</dbReference>
<evidence type="ECO:0000313" key="5">
    <source>
        <dbReference type="RefSeq" id="XP_040596931.1"/>
    </source>
</evidence>
<dbReference type="GeneID" id="121138240"/>
<dbReference type="InterPro" id="IPR051443">
    <property type="entry name" value="XLR/SYCP3"/>
</dbReference>
<keyword evidence="4" id="KW-1185">Reference proteome</keyword>
<evidence type="ECO:0000313" key="6">
    <source>
        <dbReference type="RefSeq" id="XP_040596932.1"/>
    </source>
</evidence>
<feature type="compositionally biased region" description="Low complexity" evidence="2">
    <location>
        <begin position="17"/>
        <end position="41"/>
    </location>
</feature>
<protein>
    <submittedName>
        <fullName evidence="5 6">X-linked lymphocyte-regulated protein 3A-like isoform X1</fullName>
    </submittedName>
</protein>
<name>A0ABM2X202_MESAU</name>
<dbReference type="RefSeq" id="XP_040596932.1">
    <property type="nucleotide sequence ID" value="XM_040740998.1"/>
</dbReference>